<dbReference type="InterPro" id="IPR024964">
    <property type="entry name" value="CTLH/CRA"/>
</dbReference>
<feature type="compositionally biased region" description="Polar residues" evidence="2">
    <location>
        <begin position="14"/>
        <end position="24"/>
    </location>
</feature>
<feature type="compositionally biased region" description="Basic and acidic residues" evidence="2">
    <location>
        <begin position="113"/>
        <end position="128"/>
    </location>
</feature>
<dbReference type="PROSITE" id="PS50896">
    <property type="entry name" value="LISH"/>
    <property type="match status" value="1"/>
</dbReference>
<dbReference type="SMART" id="SM00757">
    <property type="entry name" value="CRA"/>
    <property type="match status" value="1"/>
</dbReference>
<dbReference type="Pfam" id="PF10607">
    <property type="entry name" value="CTLH"/>
    <property type="match status" value="1"/>
</dbReference>
<dbReference type="PROSITE" id="PS50897">
    <property type="entry name" value="CTLH"/>
    <property type="match status" value="1"/>
</dbReference>
<feature type="compositionally biased region" description="Polar residues" evidence="2">
    <location>
        <begin position="35"/>
        <end position="49"/>
    </location>
</feature>
<dbReference type="PROSITE" id="PS50188">
    <property type="entry name" value="B302_SPRY"/>
    <property type="match status" value="1"/>
</dbReference>
<dbReference type="InterPro" id="IPR001870">
    <property type="entry name" value="B30.2/SPRY"/>
</dbReference>
<evidence type="ECO:0000313" key="6">
    <source>
        <dbReference type="Proteomes" id="UP000799424"/>
    </source>
</evidence>
<name>A0A6A6ZHZ4_9PLEO</name>
<dbReference type="InterPro" id="IPR006594">
    <property type="entry name" value="LisH"/>
</dbReference>
<evidence type="ECO:0000256" key="1">
    <source>
        <dbReference type="ARBA" id="ARBA00002343"/>
    </source>
</evidence>
<feature type="region of interest" description="Disordered" evidence="2">
    <location>
        <begin position="113"/>
        <end position="145"/>
    </location>
</feature>
<dbReference type="Pfam" id="PF00622">
    <property type="entry name" value="SPRY"/>
    <property type="match status" value="1"/>
</dbReference>
<dbReference type="InterPro" id="IPR013144">
    <property type="entry name" value="CRA_dom"/>
</dbReference>
<feature type="region of interest" description="Disordered" evidence="2">
    <location>
        <begin position="492"/>
        <end position="515"/>
    </location>
</feature>
<feature type="domain" description="CTLH" evidence="4">
    <location>
        <begin position="431"/>
        <end position="488"/>
    </location>
</feature>
<dbReference type="InterPro" id="IPR013320">
    <property type="entry name" value="ConA-like_dom_sf"/>
</dbReference>
<dbReference type="PANTHER" id="PTHR12864">
    <property type="entry name" value="RAN BINDING PROTEIN 9-RELATED"/>
    <property type="match status" value="1"/>
</dbReference>
<feature type="compositionally biased region" description="Low complexity" evidence="2">
    <location>
        <begin position="129"/>
        <end position="145"/>
    </location>
</feature>
<comment type="function">
    <text evidence="1">Involved in the proteasome-dependent degradation of fructose-1,6-bisphosphatase.</text>
</comment>
<dbReference type="InterPro" id="IPR035782">
    <property type="entry name" value="SPRY_RanBP9/10"/>
</dbReference>
<evidence type="ECO:0000259" key="4">
    <source>
        <dbReference type="PROSITE" id="PS50897"/>
    </source>
</evidence>
<accession>A0A6A6ZHZ4</accession>
<dbReference type="SUPFAM" id="SSF49899">
    <property type="entry name" value="Concanavalin A-like lectins/glucanases"/>
    <property type="match status" value="1"/>
</dbReference>
<dbReference type="SMART" id="SM00668">
    <property type="entry name" value="CTLH"/>
    <property type="match status" value="1"/>
</dbReference>
<dbReference type="SMART" id="SM00449">
    <property type="entry name" value="SPRY"/>
    <property type="match status" value="1"/>
</dbReference>
<dbReference type="Gene3D" id="2.60.120.920">
    <property type="match status" value="1"/>
</dbReference>
<keyword evidence="6" id="KW-1185">Reference proteome</keyword>
<dbReference type="OrthoDB" id="25503at2759"/>
<dbReference type="CDD" id="cd12909">
    <property type="entry name" value="SPRY_RanBP9_10"/>
    <property type="match status" value="1"/>
</dbReference>
<feature type="compositionally biased region" description="Acidic residues" evidence="2">
    <location>
        <begin position="540"/>
        <end position="552"/>
    </location>
</feature>
<dbReference type="Proteomes" id="UP000799424">
    <property type="component" value="Unassembled WGS sequence"/>
</dbReference>
<dbReference type="InterPro" id="IPR050618">
    <property type="entry name" value="Ubq-SigPath_Reg"/>
</dbReference>
<organism evidence="5 6">
    <name type="scientific">Ophiobolus disseminans</name>
    <dbReference type="NCBI Taxonomy" id="1469910"/>
    <lineage>
        <taxon>Eukaryota</taxon>
        <taxon>Fungi</taxon>
        <taxon>Dikarya</taxon>
        <taxon>Ascomycota</taxon>
        <taxon>Pezizomycotina</taxon>
        <taxon>Dothideomycetes</taxon>
        <taxon>Pleosporomycetidae</taxon>
        <taxon>Pleosporales</taxon>
        <taxon>Pleosporineae</taxon>
        <taxon>Phaeosphaeriaceae</taxon>
        <taxon>Ophiobolus</taxon>
    </lineage>
</organism>
<gene>
    <name evidence="5" type="ORF">CC86DRAFT_360511</name>
</gene>
<dbReference type="EMBL" id="MU006240">
    <property type="protein sequence ID" value="KAF2820660.1"/>
    <property type="molecule type" value="Genomic_DNA"/>
</dbReference>
<reference evidence="5" key="1">
    <citation type="journal article" date="2020" name="Stud. Mycol.">
        <title>101 Dothideomycetes genomes: a test case for predicting lifestyles and emergence of pathogens.</title>
        <authorList>
            <person name="Haridas S."/>
            <person name="Albert R."/>
            <person name="Binder M."/>
            <person name="Bloem J."/>
            <person name="Labutti K."/>
            <person name="Salamov A."/>
            <person name="Andreopoulos B."/>
            <person name="Baker S."/>
            <person name="Barry K."/>
            <person name="Bills G."/>
            <person name="Bluhm B."/>
            <person name="Cannon C."/>
            <person name="Castanera R."/>
            <person name="Culley D."/>
            <person name="Daum C."/>
            <person name="Ezra D."/>
            <person name="Gonzalez J."/>
            <person name="Henrissat B."/>
            <person name="Kuo A."/>
            <person name="Liang C."/>
            <person name="Lipzen A."/>
            <person name="Lutzoni F."/>
            <person name="Magnuson J."/>
            <person name="Mondo S."/>
            <person name="Nolan M."/>
            <person name="Ohm R."/>
            <person name="Pangilinan J."/>
            <person name="Park H.-J."/>
            <person name="Ramirez L."/>
            <person name="Alfaro M."/>
            <person name="Sun H."/>
            <person name="Tritt A."/>
            <person name="Yoshinaga Y."/>
            <person name="Zwiers L.-H."/>
            <person name="Turgeon B."/>
            <person name="Goodwin S."/>
            <person name="Spatafora J."/>
            <person name="Crous P."/>
            <person name="Grigoriev I."/>
        </authorList>
    </citation>
    <scope>NUCLEOTIDE SEQUENCE</scope>
    <source>
        <strain evidence="5">CBS 113818</strain>
    </source>
</reference>
<feature type="domain" description="B30.2/SPRY" evidence="3">
    <location>
        <begin position="156"/>
        <end position="346"/>
    </location>
</feature>
<feature type="compositionally biased region" description="Polar residues" evidence="2">
    <location>
        <begin position="499"/>
        <end position="515"/>
    </location>
</feature>
<dbReference type="AlphaFoldDB" id="A0A6A6ZHZ4"/>
<proteinExistence type="predicted"/>
<evidence type="ECO:0000256" key="2">
    <source>
        <dbReference type="SAM" id="MobiDB-lite"/>
    </source>
</evidence>
<dbReference type="InterPro" id="IPR006595">
    <property type="entry name" value="CTLH_C"/>
</dbReference>
<dbReference type="InterPro" id="IPR043136">
    <property type="entry name" value="B30.2/SPRY_sf"/>
</dbReference>
<protein>
    <submittedName>
        <fullName evidence="5">SPRY-domain-containing protein</fullName>
    </submittedName>
</protein>
<feature type="region of interest" description="Disordered" evidence="2">
    <location>
        <begin position="529"/>
        <end position="552"/>
    </location>
</feature>
<dbReference type="InterPro" id="IPR003877">
    <property type="entry name" value="SPRY_dom"/>
</dbReference>
<feature type="region of interest" description="Disordered" evidence="2">
    <location>
        <begin position="1"/>
        <end position="73"/>
    </location>
</feature>
<evidence type="ECO:0000313" key="5">
    <source>
        <dbReference type="EMBL" id="KAF2820660.1"/>
    </source>
</evidence>
<sequence>MYNRRSSYAAAVASGSTGTNQTHPAPTRSGAFSHMLNSAHSTPHNLSHSRLSRSVDADGHHSSMSNSWTRGGPLPSYSSQTGYWQGLGGSVQDIPPFFVPSYLRGSKHAEKLHEAHKAKLAAHRDAKSTHSSNAASLSTSSSSVNLHKMAPSHRGLTHEIIERTPPVADEPAPWPTKWNDGDKFAQLDIEDNGRQAKFSGSQKTHDEAAAVRADFPMPRQCGIYYYEITVISKGKDGRMIGVGFSGPKVALSRIPGWEPDSYAYHGDDGQIFSNTTSGKPFGNKFGTLDVIGCGINFRTNTAFFTKNGQFQGTAFRDLKPTMQYYPTVGMKKPGETLRANFGQEPFAYDIDKMVQDEKAAIQAEIARAKSSDKAATNETDFIHQLIGQYLAHDGYVETARAFADEAIEEARALANDEDADIPYPETVEDLDALNRQKIRTAILDGDIDKALKHTTAYYPSVLRDNENIYFKLRCRKFIEMIRRCNEMTAQCHPVPTPPSKRSTASTLNKRNSTATDEYDFEMELDEQLGVHNPTPSWDNKDDDEELDDEDDMEDKEIKLQQLTQDTITYGMELRQEFANDQRREVKRALEDTFALIAYENVRESTLAPLLETAGRVPVAEELNSAILVSLGKSSSAALERLVQITEALVTELADDGGPGAFINVRRDFLQ</sequence>
<evidence type="ECO:0000259" key="3">
    <source>
        <dbReference type="PROSITE" id="PS50188"/>
    </source>
</evidence>